<dbReference type="Proteomes" id="UP000547458">
    <property type="component" value="Unassembled WGS sequence"/>
</dbReference>
<feature type="domain" description="HTH asnC-type" evidence="4">
    <location>
        <begin position="10"/>
        <end position="47"/>
    </location>
</feature>
<dbReference type="SUPFAM" id="SSF54909">
    <property type="entry name" value="Dimeric alpha+beta barrel"/>
    <property type="match status" value="1"/>
</dbReference>
<name>A0A846RDY5_9MICC</name>
<dbReference type="GO" id="GO:0043200">
    <property type="term" value="P:response to amino acid"/>
    <property type="evidence" value="ECO:0007669"/>
    <property type="project" value="TreeGrafter"/>
</dbReference>
<dbReference type="InterPro" id="IPR000485">
    <property type="entry name" value="AsnC-type_HTH_dom"/>
</dbReference>
<accession>A0A846RDY5</accession>
<dbReference type="SUPFAM" id="SSF46785">
    <property type="entry name" value="Winged helix' DNA-binding domain"/>
    <property type="match status" value="2"/>
</dbReference>
<proteinExistence type="predicted"/>
<dbReference type="Gene3D" id="1.10.10.10">
    <property type="entry name" value="Winged helix-like DNA-binding domain superfamily/Winged helix DNA-binding domain"/>
    <property type="match status" value="2"/>
</dbReference>
<dbReference type="InterPro" id="IPR036390">
    <property type="entry name" value="WH_DNA-bd_sf"/>
</dbReference>
<keyword evidence="3" id="KW-0804">Transcription</keyword>
<evidence type="ECO:0000313" key="6">
    <source>
        <dbReference type="Proteomes" id="UP000547458"/>
    </source>
</evidence>
<protein>
    <submittedName>
        <fullName evidence="5">DNA-binding Lrp family transcriptional regulator</fullName>
    </submittedName>
</protein>
<dbReference type="PANTHER" id="PTHR30154">
    <property type="entry name" value="LEUCINE-RESPONSIVE REGULATORY PROTEIN"/>
    <property type="match status" value="1"/>
</dbReference>
<evidence type="ECO:0000259" key="4">
    <source>
        <dbReference type="Pfam" id="PF13404"/>
    </source>
</evidence>
<dbReference type="EMBL" id="JAATJL010000001">
    <property type="protein sequence ID" value="NJC21338.1"/>
    <property type="molecule type" value="Genomic_DNA"/>
</dbReference>
<sequence length="339" mass="37247">MQESVELAEADLELINALQIAPRGSWVELGAILDVHPTTLARRWQRLVSAGLARVTIAPSDKLARTTDVAFVELTCQNNRVQLVADQLVQDPRLMTVQFIAGSAHLLLTVAAPAHSLSDFLLGTIGGMEHVLHYAVRSMTGQIYEATRWHFRALPAAQLRRLAQLSRAPSSSTGQEPSALDATNRAIMRALSIDGRAGFRAIARELDLPPVTVARRVNQLIAHDVVALRCDVARRGSGRSFSAILWGSLQPDLALAIDRSMTDRIPELRLMTMVTGHNNIHIVVWLNNPADLLSAEQKLLDNIPGLSIEDRRIVLRTFKYNGAVLDANGLFTQIVPMAY</sequence>
<dbReference type="SMART" id="SM00344">
    <property type="entry name" value="HTH_ASNC"/>
    <property type="match status" value="2"/>
</dbReference>
<keyword evidence="1" id="KW-0805">Transcription regulation</keyword>
<dbReference type="GO" id="GO:0005829">
    <property type="term" value="C:cytosol"/>
    <property type="evidence" value="ECO:0007669"/>
    <property type="project" value="TreeGrafter"/>
</dbReference>
<evidence type="ECO:0000256" key="1">
    <source>
        <dbReference type="ARBA" id="ARBA00023015"/>
    </source>
</evidence>
<dbReference type="AlphaFoldDB" id="A0A846RDY5"/>
<keyword evidence="6" id="KW-1185">Reference proteome</keyword>
<dbReference type="InterPro" id="IPR011008">
    <property type="entry name" value="Dimeric_a/b-barrel"/>
</dbReference>
<dbReference type="PANTHER" id="PTHR30154:SF34">
    <property type="entry name" value="TRANSCRIPTIONAL REGULATOR AZLB"/>
    <property type="match status" value="1"/>
</dbReference>
<comment type="caution">
    <text evidence="5">The sequence shown here is derived from an EMBL/GenBank/DDBJ whole genome shotgun (WGS) entry which is preliminary data.</text>
</comment>
<reference evidence="5 6" key="1">
    <citation type="submission" date="2020-03" db="EMBL/GenBank/DDBJ databases">
        <title>Sequencing the genomes of 1000 actinobacteria strains.</title>
        <authorList>
            <person name="Klenk H.-P."/>
        </authorList>
    </citation>
    <scope>NUCLEOTIDE SEQUENCE [LARGE SCALE GENOMIC DNA]</scope>
    <source>
        <strain evidence="5 6">DSM 16403</strain>
    </source>
</reference>
<dbReference type="InterPro" id="IPR019888">
    <property type="entry name" value="Tscrpt_reg_AsnC-like"/>
</dbReference>
<dbReference type="RefSeq" id="WP_167990965.1">
    <property type="nucleotide sequence ID" value="NZ_JAATJL010000001.1"/>
</dbReference>
<dbReference type="Pfam" id="PF13404">
    <property type="entry name" value="HTH_AsnC-type"/>
    <property type="match status" value="2"/>
</dbReference>
<dbReference type="GO" id="GO:0043565">
    <property type="term" value="F:sequence-specific DNA binding"/>
    <property type="evidence" value="ECO:0007669"/>
    <property type="project" value="InterPro"/>
</dbReference>
<keyword evidence="2 5" id="KW-0238">DNA-binding</keyword>
<dbReference type="InterPro" id="IPR036388">
    <property type="entry name" value="WH-like_DNA-bd_sf"/>
</dbReference>
<feature type="domain" description="HTH asnC-type" evidence="4">
    <location>
        <begin position="180"/>
        <end position="220"/>
    </location>
</feature>
<evidence type="ECO:0000256" key="3">
    <source>
        <dbReference type="ARBA" id="ARBA00023163"/>
    </source>
</evidence>
<evidence type="ECO:0000256" key="2">
    <source>
        <dbReference type="ARBA" id="ARBA00023125"/>
    </source>
</evidence>
<organism evidence="5 6">
    <name type="scientific">Arthrobacter pigmenti</name>
    <dbReference type="NCBI Taxonomy" id="271432"/>
    <lineage>
        <taxon>Bacteria</taxon>
        <taxon>Bacillati</taxon>
        <taxon>Actinomycetota</taxon>
        <taxon>Actinomycetes</taxon>
        <taxon>Micrococcales</taxon>
        <taxon>Micrococcaceae</taxon>
        <taxon>Arthrobacter</taxon>
    </lineage>
</organism>
<gene>
    <name evidence="5" type="ORF">BJ994_000414</name>
</gene>
<evidence type="ECO:0000313" key="5">
    <source>
        <dbReference type="EMBL" id="NJC21338.1"/>
    </source>
</evidence>